<reference evidence="3" key="2">
    <citation type="submission" date="2015-01" db="EMBL/GenBank/DDBJ databases">
        <title>Evolutionary Origins and Diversification of the Mycorrhizal Mutualists.</title>
        <authorList>
            <consortium name="DOE Joint Genome Institute"/>
            <consortium name="Mycorrhizal Genomics Consortium"/>
            <person name="Kohler A."/>
            <person name="Kuo A."/>
            <person name="Nagy L.G."/>
            <person name="Floudas D."/>
            <person name="Copeland A."/>
            <person name="Barry K.W."/>
            <person name="Cichocki N."/>
            <person name="Veneault-Fourrey C."/>
            <person name="LaButti K."/>
            <person name="Lindquist E.A."/>
            <person name="Lipzen A."/>
            <person name="Lundell T."/>
            <person name="Morin E."/>
            <person name="Murat C."/>
            <person name="Riley R."/>
            <person name="Ohm R."/>
            <person name="Sun H."/>
            <person name="Tunlid A."/>
            <person name="Henrissat B."/>
            <person name="Grigoriev I.V."/>
            <person name="Hibbett D.S."/>
            <person name="Martin F."/>
        </authorList>
    </citation>
    <scope>NUCLEOTIDE SEQUENCE [LARGE SCALE GENOMIC DNA]</scope>
    <source>
        <strain evidence="3">ATCC 200175</strain>
    </source>
</reference>
<gene>
    <name evidence="2" type="ORF">PAXINDRAFT_36453</name>
</gene>
<dbReference type="AlphaFoldDB" id="A0A0C9TZP6"/>
<dbReference type="HOGENOM" id="CLU_009123_11_1_1"/>
<dbReference type="Pfam" id="PF05699">
    <property type="entry name" value="Dimer_Tnp_hAT"/>
    <property type="match status" value="1"/>
</dbReference>
<feature type="non-terminal residue" evidence="2">
    <location>
        <position position="1"/>
    </location>
</feature>
<dbReference type="Proteomes" id="UP000053647">
    <property type="component" value="Unassembled WGS sequence"/>
</dbReference>
<accession>A0A0C9TZP6</accession>
<dbReference type="SUPFAM" id="SSF53098">
    <property type="entry name" value="Ribonuclease H-like"/>
    <property type="match status" value="1"/>
</dbReference>
<dbReference type="OrthoDB" id="1715602at2759"/>
<dbReference type="EMBL" id="KN819357">
    <property type="protein sequence ID" value="KIJ13032.1"/>
    <property type="molecule type" value="Genomic_DNA"/>
</dbReference>
<proteinExistence type="predicted"/>
<dbReference type="InterPro" id="IPR008906">
    <property type="entry name" value="HATC_C_dom"/>
</dbReference>
<evidence type="ECO:0000259" key="1">
    <source>
        <dbReference type="Pfam" id="PF05699"/>
    </source>
</evidence>
<reference evidence="2 3" key="1">
    <citation type="submission" date="2014-06" db="EMBL/GenBank/DDBJ databases">
        <authorList>
            <consortium name="DOE Joint Genome Institute"/>
            <person name="Kuo A."/>
            <person name="Kohler A."/>
            <person name="Nagy L.G."/>
            <person name="Floudas D."/>
            <person name="Copeland A."/>
            <person name="Barry K.W."/>
            <person name="Cichocki N."/>
            <person name="Veneault-Fourrey C."/>
            <person name="LaButti K."/>
            <person name="Lindquist E.A."/>
            <person name="Lipzen A."/>
            <person name="Lundell T."/>
            <person name="Morin E."/>
            <person name="Murat C."/>
            <person name="Sun H."/>
            <person name="Tunlid A."/>
            <person name="Henrissat B."/>
            <person name="Grigoriev I.V."/>
            <person name="Hibbett D.S."/>
            <person name="Martin F."/>
            <person name="Nordberg H.P."/>
            <person name="Cantor M.N."/>
            <person name="Hua S.X."/>
        </authorList>
    </citation>
    <scope>NUCLEOTIDE SEQUENCE [LARGE SCALE GENOMIC DNA]</scope>
    <source>
        <strain evidence="2 3">ATCC 200175</strain>
    </source>
</reference>
<organism evidence="2 3">
    <name type="scientific">Paxillus involutus ATCC 200175</name>
    <dbReference type="NCBI Taxonomy" id="664439"/>
    <lineage>
        <taxon>Eukaryota</taxon>
        <taxon>Fungi</taxon>
        <taxon>Dikarya</taxon>
        <taxon>Basidiomycota</taxon>
        <taxon>Agaricomycotina</taxon>
        <taxon>Agaricomycetes</taxon>
        <taxon>Agaricomycetidae</taxon>
        <taxon>Boletales</taxon>
        <taxon>Paxilineae</taxon>
        <taxon>Paxillaceae</taxon>
        <taxon>Paxillus</taxon>
    </lineage>
</organism>
<evidence type="ECO:0000313" key="2">
    <source>
        <dbReference type="EMBL" id="KIJ13032.1"/>
    </source>
</evidence>
<evidence type="ECO:0000313" key="3">
    <source>
        <dbReference type="Proteomes" id="UP000053647"/>
    </source>
</evidence>
<sequence>YPNIHRMALDCLSVPATSTAVEHVFSQGRQLPHFTRNQLSARSMRAFPCLGPWVRHDMI</sequence>
<feature type="non-terminal residue" evidence="2">
    <location>
        <position position="59"/>
    </location>
</feature>
<feature type="domain" description="HAT C-terminal dimerisation" evidence="1">
    <location>
        <begin position="1"/>
        <end position="49"/>
    </location>
</feature>
<dbReference type="InterPro" id="IPR012337">
    <property type="entry name" value="RNaseH-like_sf"/>
</dbReference>
<dbReference type="GO" id="GO:0046983">
    <property type="term" value="F:protein dimerization activity"/>
    <property type="evidence" value="ECO:0007669"/>
    <property type="project" value="InterPro"/>
</dbReference>
<name>A0A0C9TZP6_PAXIN</name>
<protein>
    <recommendedName>
        <fullName evidence="1">HAT C-terminal dimerisation domain-containing protein</fullName>
    </recommendedName>
</protein>
<keyword evidence="3" id="KW-1185">Reference proteome</keyword>